<dbReference type="Gene3D" id="2.40.50.140">
    <property type="entry name" value="Nucleic acid-binding proteins"/>
    <property type="match status" value="1"/>
</dbReference>
<feature type="region of interest" description="Disordered" evidence="11">
    <location>
        <begin position="1"/>
        <end position="46"/>
    </location>
</feature>
<dbReference type="Proteomes" id="UP000736672">
    <property type="component" value="Unassembled WGS sequence"/>
</dbReference>
<reference evidence="13" key="1">
    <citation type="journal article" date="2021" name="Nat. Commun.">
        <title>Genetic determinants of endophytism in the Arabidopsis root mycobiome.</title>
        <authorList>
            <person name="Mesny F."/>
            <person name="Miyauchi S."/>
            <person name="Thiergart T."/>
            <person name="Pickel B."/>
            <person name="Atanasova L."/>
            <person name="Karlsson M."/>
            <person name="Huettel B."/>
            <person name="Barry K.W."/>
            <person name="Haridas S."/>
            <person name="Chen C."/>
            <person name="Bauer D."/>
            <person name="Andreopoulos W."/>
            <person name="Pangilinan J."/>
            <person name="LaButti K."/>
            <person name="Riley R."/>
            <person name="Lipzen A."/>
            <person name="Clum A."/>
            <person name="Drula E."/>
            <person name="Henrissat B."/>
            <person name="Kohler A."/>
            <person name="Grigoriev I.V."/>
            <person name="Martin F.M."/>
            <person name="Hacquard S."/>
        </authorList>
    </citation>
    <scope>NUCLEOTIDE SEQUENCE</scope>
    <source>
        <strain evidence="13">FSSC 5 MPI-SDFR-AT-0091</strain>
    </source>
</reference>
<keyword evidence="6" id="KW-0067">ATP-binding</keyword>
<dbReference type="FunFam" id="1.10.8.60:FF:000009">
    <property type="entry name" value="26S protease regulatory subunit 6A"/>
    <property type="match status" value="1"/>
</dbReference>
<dbReference type="InterPro" id="IPR032501">
    <property type="entry name" value="Prot_ATP_ID_OB_2nd"/>
</dbReference>
<dbReference type="FunFam" id="3.40.50.300:FF:000037">
    <property type="entry name" value="26S protease regulatory subunit 6A"/>
    <property type="match status" value="1"/>
</dbReference>
<dbReference type="InterPro" id="IPR018803">
    <property type="entry name" value="Ish1/Msc1-like"/>
</dbReference>
<feature type="domain" description="AAA+ ATPase" evidence="12">
    <location>
        <begin position="239"/>
        <end position="378"/>
    </location>
</feature>
<keyword evidence="8" id="KW-0539">Nucleus</keyword>
<protein>
    <recommendedName>
        <fullName evidence="10">26S proteasome regulatory subunit 6A</fullName>
    </recommendedName>
</protein>
<dbReference type="GO" id="GO:0005524">
    <property type="term" value="F:ATP binding"/>
    <property type="evidence" value="ECO:0007669"/>
    <property type="project" value="UniProtKB-KW"/>
</dbReference>
<dbReference type="OrthoDB" id="2527403at2759"/>
<dbReference type="Gene3D" id="3.40.50.300">
    <property type="entry name" value="P-loop containing nucleotide triphosphate hydrolases"/>
    <property type="match status" value="1"/>
</dbReference>
<comment type="similarity">
    <text evidence="3">Belongs to the AAA ATPase family.</text>
</comment>
<dbReference type="Pfam" id="PF16450">
    <property type="entry name" value="Prot_ATP_ID_OB_C"/>
    <property type="match status" value="1"/>
</dbReference>
<keyword evidence="7" id="KW-0647">Proteasome</keyword>
<gene>
    <name evidence="13" type="ORF">B0J15DRAFT_538837</name>
</gene>
<organism evidence="13 14">
    <name type="scientific">Fusarium solani</name>
    <name type="common">Filamentous fungus</name>
    <dbReference type="NCBI Taxonomy" id="169388"/>
    <lineage>
        <taxon>Eukaryota</taxon>
        <taxon>Fungi</taxon>
        <taxon>Dikarya</taxon>
        <taxon>Ascomycota</taxon>
        <taxon>Pezizomycotina</taxon>
        <taxon>Sordariomycetes</taxon>
        <taxon>Hypocreomycetidae</taxon>
        <taxon>Hypocreales</taxon>
        <taxon>Nectriaceae</taxon>
        <taxon>Fusarium</taxon>
        <taxon>Fusarium solani species complex</taxon>
    </lineage>
</organism>
<dbReference type="PANTHER" id="PTHR23073">
    <property type="entry name" value="26S PROTEASOME REGULATORY SUBUNIT"/>
    <property type="match status" value="1"/>
</dbReference>
<dbReference type="InterPro" id="IPR027417">
    <property type="entry name" value="P-loop_NTPase"/>
</dbReference>
<dbReference type="GO" id="GO:0008540">
    <property type="term" value="C:proteasome regulatory particle, base subcomplex"/>
    <property type="evidence" value="ECO:0007669"/>
    <property type="project" value="UniProtKB-ARBA"/>
</dbReference>
<keyword evidence="14" id="KW-1185">Reference proteome</keyword>
<evidence type="ECO:0000256" key="7">
    <source>
        <dbReference type="ARBA" id="ARBA00022942"/>
    </source>
</evidence>
<evidence type="ECO:0000256" key="11">
    <source>
        <dbReference type="SAM" id="MobiDB-lite"/>
    </source>
</evidence>
<evidence type="ECO:0000313" key="13">
    <source>
        <dbReference type="EMBL" id="KAH7235295.1"/>
    </source>
</evidence>
<evidence type="ECO:0000256" key="4">
    <source>
        <dbReference type="ARBA" id="ARBA00022490"/>
    </source>
</evidence>
<dbReference type="GO" id="GO:0005634">
    <property type="term" value="C:nucleus"/>
    <property type="evidence" value="ECO:0007669"/>
    <property type="project" value="UniProtKB-SubCell"/>
</dbReference>
<dbReference type="InterPro" id="IPR050221">
    <property type="entry name" value="26S_Proteasome_ATPase"/>
</dbReference>
<evidence type="ECO:0000256" key="3">
    <source>
        <dbReference type="ARBA" id="ARBA00006914"/>
    </source>
</evidence>
<dbReference type="Gene3D" id="1.10.8.60">
    <property type="match status" value="1"/>
</dbReference>
<dbReference type="Pfam" id="PF10281">
    <property type="entry name" value="Ish1"/>
    <property type="match status" value="5"/>
</dbReference>
<accession>A0A9P9GB17</accession>
<evidence type="ECO:0000256" key="10">
    <source>
        <dbReference type="ARBA" id="ARBA00069320"/>
    </source>
</evidence>
<evidence type="ECO:0000259" key="12">
    <source>
        <dbReference type="SMART" id="SM00382"/>
    </source>
</evidence>
<evidence type="ECO:0000256" key="2">
    <source>
        <dbReference type="ARBA" id="ARBA00004496"/>
    </source>
</evidence>
<dbReference type="InterPro" id="IPR012340">
    <property type="entry name" value="NA-bd_OB-fold"/>
</dbReference>
<keyword evidence="4" id="KW-0963">Cytoplasm</keyword>
<evidence type="ECO:0000256" key="5">
    <source>
        <dbReference type="ARBA" id="ARBA00022741"/>
    </source>
</evidence>
<proteinExistence type="inferred from homology"/>
<keyword evidence="5" id="KW-0547">Nucleotide-binding</keyword>
<feature type="compositionally biased region" description="Basic and acidic residues" evidence="11">
    <location>
        <begin position="10"/>
        <end position="38"/>
    </location>
</feature>
<sequence>MSTLEELDDFDHREKEEDKRDGGDKNQKKPTDGDADMKDAEEEQDDILDDEILGLSTQDILTRKRLLENDSRIMRSEYSRLSHEKAAMAEKIKENVDKIANNRQLPYLVGNVVELLDLDPTAESSEEGANIDLDATRVGKSAVIKTSTRQTIFLPLIGLVDADKLKPGDLIGVNKDSYLILDTLPAEYDSRVKAMEVDEKPTEQYTDVGGLDKQIEELVEAIVWPMKEAERFKKIGIKAPKGALMYGPPGTGKTLLARACAAQTDATFLKLAGPQLVQMFIGDGAKLVRDCFALAKEKAPAIIFIDELDAVGTKRFDSEKSGDREVQRTMLELLNQLDGFASDDRIKVLAATNRVDVLDPALLRSGRLDRKIEFPLPNEEARAQILKIHSRKMKVDPGVNWGELARSTDEFGGAMLKAVCVEAGMIALRSGKNKIGHEHYVDAIAEVQAKKKDVIAWFTCPSNQVQYSLEPDATTMRFLTALSVVAVANGVAASTWFPGSKPVYNKWHETELERWLSDHDIPYPTPADRKDLETLLEKNWDAYAVSPYNSWDTAQLSSYLQAKGKETQEEAAATKDSLLSQVKANWYETEDNAQSAWLNVRDWILDTWTESQLKAFCDKNGIPVPQPRQRDTLLQKARSGYETAAKKANEAVSYPGNWLYESWSESDLKEWLDTHGFPAPQPMTRDKLIASVRRNSRLAYLRAQDQAASATASAQAAYATLTDMIIDAWSESQLKEFCDKNGIAVPQGTKSNELRALVRKHRADILGDNIASSASSAFGAATSNAQNQYAKATDSASLAAEDAFNKAVGTWSDSRLKAYLDARGVPVPQGSKKNELEALVRKNSHVAAHGGNAWTFDDFSYENLKKYISSQGDATAKKVVDKKDASRDELYSAAQSAYSSASSAGGSTWASATNYLTAATASAKQSAFDQWTETDLKAYLDSYGVPVPQGSKIEDLKAQARKQSTYFKYGTNSPAETFFAKIGETWNWITSQLKIGGEAAKQKAAETEEDAKEKIREEL</sequence>
<evidence type="ECO:0000313" key="14">
    <source>
        <dbReference type="Proteomes" id="UP000736672"/>
    </source>
</evidence>
<dbReference type="Pfam" id="PF00004">
    <property type="entry name" value="AAA"/>
    <property type="match status" value="1"/>
</dbReference>
<dbReference type="FunFam" id="2.40.50.140:FF:000076">
    <property type="entry name" value="26S protease regulatory subunit 6A"/>
    <property type="match status" value="1"/>
</dbReference>
<evidence type="ECO:0000256" key="9">
    <source>
        <dbReference type="ARBA" id="ARBA00024661"/>
    </source>
</evidence>
<dbReference type="InterPro" id="IPR003959">
    <property type="entry name" value="ATPase_AAA_core"/>
</dbReference>
<dbReference type="InterPro" id="IPR003593">
    <property type="entry name" value="AAA+_ATPase"/>
</dbReference>
<dbReference type="PROSITE" id="PS00674">
    <property type="entry name" value="AAA"/>
    <property type="match status" value="1"/>
</dbReference>
<comment type="function">
    <text evidence="9">The 26S proteasome is involved in the ATP-dependent degradation of ubiquitinated proteins. The regulatory (or ATPase) complex confers ATP dependency and substrate specificity to the 26S complex.</text>
</comment>
<dbReference type="SUPFAM" id="SSF52540">
    <property type="entry name" value="P-loop containing nucleoside triphosphate hydrolases"/>
    <property type="match status" value="1"/>
</dbReference>
<name>A0A9P9GB17_FUSSL</name>
<dbReference type="SMART" id="SM00382">
    <property type="entry name" value="AAA"/>
    <property type="match status" value="1"/>
</dbReference>
<dbReference type="GO" id="GO:0016887">
    <property type="term" value="F:ATP hydrolysis activity"/>
    <property type="evidence" value="ECO:0007669"/>
    <property type="project" value="InterPro"/>
</dbReference>
<dbReference type="InterPro" id="IPR003960">
    <property type="entry name" value="ATPase_AAA_CS"/>
</dbReference>
<dbReference type="AlphaFoldDB" id="A0A9P9GB17"/>
<evidence type="ECO:0000256" key="6">
    <source>
        <dbReference type="ARBA" id="ARBA00022840"/>
    </source>
</evidence>
<evidence type="ECO:0000256" key="1">
    <source>
        <dbReference type="ARBA" id="ARBA00004123"/>
    </source>
</evidence>
<dbReference type="Pfam" id="PF17862">
    <property type="entry name" value="AAA_lid_3"/>
    <property type="match status" value="1"/>
</dbReference>
<comment type="caution">
    <text evidence="13">The sequence shown here is derived from an EMBL/GenBank/DDBJ whole genome shotgun (WGS) entry which is preliminary data.</text>
</comment>
<comment type="subcellular location">
    <subcellularLocation>
        <location evidence="2">Cytoplasm</location>
    </subcellularLocation>
    <subcellularLocation>
        <location evidence="1">Nucleus</location>
    </subcellularLocation>
</comment>
<evidence type="ECO:0000256" key="8">
    <source>
        <dbReference type="ARBA" id="ARBA00023242"/>
    </source>
</evidence>
<dbReference type="InterPro" id="IPR041569">
    <property type="entry name" value="AAA_lid_3"/>
</dbReference>
<dbReference type="GO" id="GO:0005737">
    <property type="term" value="C:cytoplasm"/>
    <property type="evidence" value="ECO:0007669"/>
    <property type="project" value="UniProtKB-SubCell"/>
</dbReference>
<dbReference type="EMBL" id="JAGTJS010000024">
    <property type="protein sequence ID" value="KAH7235295.1"/>
    <property type="molecule type" value="Genomic_DNA"/>
</dbReference>